<proteinExistence type="predicted"/>
<dbReference type="EMBL" id="JABWMJ010000001">
    <property type="protein sequence ID" value="NUZ04379.1"/>
    <property type="molecule type" value="Genomic_DNA"/>
</dbReference>
<evidence type="ECO:0000313" key="3">
    <source>
        <dbReference type="Proteomes" id="UP000529637"/>
    </source>
</evidence>
<dbReference type="RefSeq" id="WP_176065293.1">
    <property type="nucleotide sequence ID" value="NZ_JABWMJ010000001.1"/>
</dbReference>
<reference evidence="2 3" key="1">
    <citation type="submission" date="2020-06" db="EMBL/GenBank/DDBJ databases">
        <title>Schlegella sp. ID0723 isolated from air conditioner.</title>
        <authorList>
            <person name="Kim D.Y."/>
            <person name="Kim D.-U."/>
        </authorList>
    </citation>
    <scope>NUCLEOTIDE SEQUENCE [LARGE SCALE GENOMIC DNA]</scope>
    <source>
        <strain evidence="2 3">ID0723</strain>
    </source>
</reference>
<dbReference type="AlphaFoldDB" id="A0A7Y6NJQ8"/>
<dbReference type="Proteomes" id="UP000529637">
    <property type="component" value="Unassembled WGS sequence"/>
</dbReference>
<organism evidence="2 3">
    <name type="scientific">Piscinibacter koreensis</name>
    <dbReference type="NCBI Taxonomy" id="2742824"/>
    <lineage>
        <taxon>Bacteria</taxon>
        <taxon>Pseudomonadati</taxon>
        <taxon>Pseudomonadota</taxon>
        <taxon>Betaproteobacteria</taxon>
        <taxon>Burkholderiales</taxon>
        <taxon>Sphaerotilaceae</taxon>
        <taxon>Piscinibacter</taxon>
    </lineage>
</organism>
<comment type="caution">
    <text evidence="2">The sequence shown here is derived from an EMBL/GenBank/DDBJ whole genome shotgun (WGS) entry which is preliminary data.</text>
</comment>
<sequence>MTNLLASRFGFSAKRRPVFERYLHGGFRAAATNRRHPGLEARETVGSLYTRRFDILQLFPLVELSDRGARVPSTNLELAFDLRWQEGIYTPPPSRMNLKKQTLVAALVGIGATFGANAAPVLLGSVEHLYGTNPGRQAETIMSVYHPGGNCDTLNATSVTVRATSASSCNRFGDIFNFSSLDWASIDHFDVTLSFSGAQDGFFERWNTRGAPNYVVSATTFGDFLNASGTQTFTFASSAAQFNSIVAAEQFVLSFAQNGLGGSGSSFTLNSARLDVFGSAAAAVPEPSSLALVGLLLAGGTLVGRSRKGGAA</sequence>
<dbReference type="InterPro" id="IPR013424">
    <property type="entry name" value="Ice-binding_C"/>
</dbReference>
<keyword evidence="3" id="KW-1185">Reference proteome</keyword>
<evidence type="ECO:0000313" key="2">
    <source>
        <dbReference type="EMBL" id="NUZ04379.1"/>
    </source>
</evidence>
<dbReference type="NCBIfam" id="TIGR02595">
    <property type="entry name" value="PEP_CTERM"/>
    <property type="match status" value="1"/>
</dbReference>
<name>A0A7Y6NJQ8_9BURK</name>
<accession>A0A7Y6NJQ8</accession>
<protein>
    <submittedName>
        <fullName evidence="2">PEP-CTERM sorting domain-containing protein</fullName>
    </submittedName>
</protein>
<feature type="domain" description="Ice-binding protein C-terminal" evidence="1">
    <location>
        <begin position="283"/>
        <end position="308"/>
    </location>
</feature>
<gene>
    <name evidence="2" type="ORF">HQN59_01255</name>
</gene>
<dbReference type="Pfam" id="PF07589">
    <property type="entry name" value="PEP-CTERM"/>
    <property type="match status" value="1"/>
</dbReference>
<evidence type="ECO:0000259" key="1">
    <source>
        <dbReference type="Pfam" id="PF07589"/>
    </source>
</evidence>